<accession>C6BBQ9</accession>
<sequence length="93" mass="10333">MKYTPPSPEDLQRLKDELGLSSADMAELFGLSSGRHWRSYTGGQDIRHVSAQNLFFAMAKLELDQASIDRVLDRMRRAGATIDINDATSSSSE</sequence>
<dbReference type="STRING" id="428406.Rpic12D_2241"/>
<proteinExistence type="predicted"/>
<dbReference type="EMBL" id="CP001644">
    <property type="protein sequence ID" value="ACS63515.1"/>
    <property type="molecule type" value="Genomic_DNA"/>
</dbReference>
<reference evidence="1" key="1">
    <citation type="submission" date="2009-06" db="EMBL/GenBank/DDBJ databases">
        <title>Complete sequence chromosome 1 of Ralstonia pickettii 12D.</title>
        <authorList>
            <consortium name="US DOE Joint Genome Institute"/>
            <person name="Lucas S."/>
            <person name="Copeland A."/>
            <person name="Lapidus A."/>
            <person name="Glavina del Rio T."/>
            <person name="Dalin E."/>
            <person name="Tice H."/>
            <person name="Bruce D."/>
            <person name="Goodwin L."/>
            <person name="Pitluck S."/>
            <person name="Sims D."/>
            <person name="Meincke L."/>
            <person name="Brettin T."/>
            <person name="Detter J.C."/>
            <person name="Han C."/>
            <person name="Larimer F."/>
            <person name="Land M."/>
            <person name="Hauser L."/>
            <person name="Kyrpides N."/>
            <person name="Ovchinnikova G."/>
            <person name="Marsh T."/>
            <person name="Richardson P."/>
        </authorList>
    </citation>
    <scope>NUCLEOTIDE SEQUENCE [LARGE SCALE GENOMIC DNA]</scope>
    <source>
        <strain evidence="1">12D</strain>
    </source>
</reference>
<dbReference type="HOGENOM" id="CLU_188199_0_0_4"/>
<name>C6BBQ9_RALP1</name>
<organism evidence="1">
    <name type="scientific">Ralstonia pickettii (strain 12D)</name>
    <dbReference type="NCBI Taxonomy" id="428406"/>
    <lineage>
        <taxon>Bacteria</taxon>
        <taxon>Pseudomonadati</taxon>
        <taxon>Pseudomonadota</taxon>
        <taxon>Betaproteobacteria</taxon>
        <taxon>Burkholderiales</taxon>
        <taxon>Burkholderiaceae</taxon>
        <taxon>Ralstonia</taxon>
    </lineage>
</organism>
<dbReference type="KEGG" id="rpf:Rpic12D_2241"/>
<protein>
    <submittedName>
        <fullName evidence="1">Putative transcriptional regulator, XRE family</fullName>
    </submittedName>
</protein>
<gene>
    <name evidence="1" type="ordered locus">Rpic12D_2241</name>
</gene>
<dbReference type="AlphaFoldDB" id="C6BBQ9"/>
<evidence type="ECO:0000313" key="1">
    <source>
        <dbReference type="EMBL" id="ACS63515.1"/>
    </source>
</evidence>